<evidence type="ECO:0000256" key="1">
    <source>
        <dbReference type="ARBA" id="ARBA00009477"/>
    </source>
</evidence>
<dbReference type="FunFam" id="2.40.30.170:FF:000010">
    <property type="entry name" value="Efflux RND transporter periplasmic adaptor subunit"/>
    <property type="match status" value="1"/>
</dbReference>
<accession>A0AA48KN22</accession>
<evidence type="ECO:0000313" key="4">
    <source>
        <dbReference type="EMBL" id="BDW85711.1"/>
    </source>
</evidence>
<evidence type="ECO:0000259" key="2">
    <source>
        <dbReference type="Pfam" id="PF25917"/>
    </source>
</evidence>
<dbReference type="RefSeq" id="WP_338271516.1">
    <property type="nucleotide sequence ID" value="NZ_AP027266.1"/>
</dbReference>
<dbReference type="EMBL" id="AP027266">
    <property type="protein sequence ID" value="BDW85711.1"/>
    <property type="molecule type" value="Genomic_DNA"/>
</dbReference>
<feature type="domain" description="Multidrug resistance protein MdtA-like barrel-sandwich hybrid" evidence="2">
    <location>
        <begin position="89"/>
        <end position="211"/>
    </location>
</feature>
<name>A0AA48KN22_9RHOB</name>
<dbReference type="Pfam" id="PF25917">
    <property type="entry name" value="BSH_RND"/>
    <property type="match status" value="1"/>
</dbReference>
<dbReference type="InterPro" id="IPR058625">
    <property type="entry name" value="MdtA-like_BSH"/>
</dbReference>
<evidence type="ECO:0000259" key="3">
    <source>
        <dbReference type="Pfam" id="PF25954"/>
    </source>
</evidence>
<comment type="similarity">
    <text evidence="1">Belongs to the membrane fusion protein (MFP) (TC 8.A.1) family.</text>
</comment>
<dbReference type="Gene3D" id="2.40.50.100">
    <property type="match status" value="1"/>
</dbReference>
<dbReference type="PANTHER" id="PTHR30469">
    <property type="entry name" value="MULTIDRUG RESISTANCE PROTEIN MDTA"/>
    <property type="match status" value="1"/>
</dbReference>
<dbReference type="Gene3D" id="2.40.30.170">
    <property type="match status" value="1"/>
</dbReference>
<sequence>MHLLRQSLLALAALVLAVGIWAVYVPAAAPWLERAGLYDLLGLEPPAAESAEGGRRGFGGGAAQVVVAPVSTGQANARVSAIGDGRALRSVTVRSDATGMIRELAITPGTWVEAGALIAQLDDDAERIALERARLMVMDARRNLDRLRQLGGSGAVSAVQIREAELALGTAELGVEQAEFDLSLRRITAPISGWAGLLEVAEGDRIGTQDTIGVLSDRSSLQIDFRIPERFIGQLSIGMPVEVTALARPDHPLSGEIVALDNVVDRTSRTLRVQAQLDNADDSLRAGQAFSVTLSFPGDTLASVDPLAIQWSGNGAYLWAARDGQAMRIPVTIRQRNADSVLVEGDLAPGDLVIIEGVQTLRPGAELQIVEGASAAAPARADDA</sequence>
<dbReference type="Gene3D" id="1.10.287.470">
    <property type="entry name" value="Helix hairpin bin"/>
    <property type="match status" value="1"/>
</dbReference>
<dbReference type="InterPro" id="IPR058792">
    <property type="entry name" value="Beta-barrel_RND_2"/>
</dbReference>
<dbReference type="KEGG" id="rmai:MACH21_18880"/>
<dbReference type="InterPro" id="IPR006143">
    <property type="entry name" value="RND_pump_MFP"/>
</dbReference>
<dbReference type="Gene3D" id="2.40.420.20">
    <property type="match status" value="1"/>
</dbReference>
<evidence type="ECO:0000313" key="5">
    <source>
        <dbReference type="Proteomes" id="UP001337723"/>
    </source>
</evidence>
<dbReference type="AlphaFoldDB" id="A0AA48KN22"/>
<organism evidence="4 5">
    <name type="scientific">Roseicyclus marinus</name>
    <dbReference type="NCBI Taxonomy" id="2161673"/>
    <lineage>
        <taxon>Bacteria</taxon>
        <taxon>Pseudomonadati</taxon>
        <taxon>Pseudomonadota</taxon>
        <taxon>Alphaproteobacteria</taxon>
        <taxon>Rhodobacterales</taxon>
        <taxon>Roseobacteraceae</taxon>
        <taxon>Roseicyclus</taxon>
    </lineage>
</organism>
<keyword evidence="5" id="KW-1185">Reference proteome</keyword>
<dbReference type="NCBIfam" id="TIGR01730">
    <property type="entry name" value="RND_mfp"/>
    <property type="match status" value="1"/>
</dbReference>
<dbReference type="SUPFAM" id="SSF111369">
    <property type="entry name" value="HlyD-like secretion proteins"/>
    <property type="match status" value="1"/>
</dbReference>
<proteinExistence type="inferred from homology"/>
<dbReference type="Proteomes" id="UP001337723">
    <property type="component" value="Chromosome"/>
</dbReference>
<gene>
    <name evidence="4" type="ORF">MACH21_18880</name>
</gene>
<dbReference type="Pfam" id="PF25954">
    <property type="entry name" value="Beta-barrel_RND_2"/>
    <property type="match status" value="1"/>
</dbReference>
<dbReference type="GO" id="GO:0015562">
    <property type="term" value="F:efflux transmembrane transporter activity"/>
    <property type="evidence" value="ECO:0007669"/>
    <property type="project" value="TreeGrafter"/>
</dbReference>
<dbReference type="PANTHER" id="PTHR30469:SF11">
    <property type="entry name" value="BLL4320 PROTEIN"/>
    <property type="match status" value="1"/>
</dbReference>
<protein>
    <submittedName>
        <fullName evidence="4">Hemolysin D</fullName>
    </submittedName>
</protein>
<dbReference type="GO" id="GO:1990281">
    <property type="term" value="C:efflux pump complex"/>
    <property type="evidence" value="ECO:0007669"/>
    <property type="project" value="TreeGrafter"/>
</dbReference>
<reference evidence="4 5" key="1">
    <citation type="submission" date="2023-01" db="EMBL/GenBank/DDBJ databases">
        <title>Complete genome sequence of Roseicyclus marinus strain Dej080120_10.</title>
        <authorList>
            <person name="Ueki S."/>
            <person name="Maruyama F."/>
        </authorList>
    </citation>
    <scope>NUCLEOTIDE SEQUENCE [LARGE SCALE GENOMIC DNA]</scope>
    <source>
        <strain evidence="4 5">Dej080120_10</strain>
    </source>
</reference>
<feature type="domain" description="CusB-like beta-barrel" evidence="3">
    <location>
        <begin position="224"/>
        <end position="295"/>
    </location>
</feature>